<evidence type="ECO:0000313" key="2">
    <source>
        <dbReference type="EMBL" id="NYS92361.1"/>
    </source>
</evidence>
<keyword evidence="3" id="KW-1185">Reference proteome</keyword>
<dbReference type="Pfam" id="PF10006">
    <property type="entry name" value="DUF2249"/>
    <property type="match status" value="1"/>
</dbReference>
<dbReference type="AlphaFoldDB" id="A0A853EP94"/>
<gene>
    <name evidence="2" type="ORF">HZZ10_02280</name>
</gene>
<reference evidence="2 3" key="1">
    <citation type="submission" date="2020-07" db="EMBL/GenBank/DDBJ databases">
        <title>MOT database genomes.</title>
        <authorList>
            <person name="Joseph S."/>
            <person name="Aduse-Opoku J."/>
            <person name="Hashim A."/>
            <person name="Wade W."/>
            <person name="Curtis M."/>
        </authorList>
    </citation>
    <scope>NUCLEOTIDE SEQUENCE [LARGE SCALE GENOMIC DNA]</scope>
    <source>
        <strain evidence="2 3">DSM 100099</strain>
    </source>
</reference>
<dbReference type="InterPro" id="IPR018720">
    <property type="entry name" value="DUF2249"/>
</dbReference>
<sequence>MSSEAALPDPVDDSGSLDLDVRTLPHGARHDVIFARLQALADGETFVIRNDHDPKPLRYQTEALWPGAFEWTYLEAGPLQWRVAITRAD</sequence>
<dbReference type="Proteomes" id="UP000561011">
    <property type="component" value="Unassembled WGS sequence"/>
</dbReference>
<dbReference type="EMBL" id="JACBYE010000003">
    <property type="protein sequence ID" value="NYS92361.1"/>
    <property type="molecule type" value="Genomic_DNA"/>
</dbReference>
<name>A0A853EP94_9MICO</name>
<protein>
    <submittedName>
        <fullName evidence="2">DUF2249 domain-containing protein</fullName>
    </submittedName>
</protein>
<proteinExistence type="predicted"/>
<organism evidence="2 3">
    <name type="scientific">Sanguibacter inulinus</name>
    <dbReference type="NCBI Taxonomy" id="60922"/>
    <lineage>
        <taxon>Bacteria</taxon>
        <taxon>Bacillati</taxon>
        <taxon>Actinomycetota</taxon>
        <taxon>Actinomycetes</taxon>
        <taxon>Micrococcales</taxon>
        <taxon>Sanguibacteraceae</taxon>
        <taxon>Sanguibacter</taxon>
    </lineage>
</organism>
<dbReference type="RefSeq" id="WP_056129097.1">
    <property type="nucleotide sequence ID" value="NZ_JACBYE010000003.1"/>
</dbReference>
<evidence type="ECO:0000259" key="1">
    <source>
        <dbReference type="Pfam" id="PF10006"/>
    </source>
</evidence>
<accession>A0A853EP94</accession>
<feature type="domain" description="DUF2249" evidence="1">
    <location>
        <begin position="19"/>
        <end position="87"/>
    </location>
</feature>
<evidence type="ECO:0000313" key="3">
    <source>
        <dbReference type="Proteomes" id="UP000561011"/>
    </source>
</evidence>
<comment type="caution">
    <text evidence="2">The sequence shown here is derived from an EMBL/GenBank/DDBJ whole genome shotgun (WGS) entry which is preliminary data.</text>
</comment>